<comment type="caution">
    <text evidence="3">The sequence shown here is derived from an EMBL/GenBank/DDBJ whole genome shotgun (WGS) entry which is preliminary data.</text>
</comment>
<dbReference type="Gene3D" id="2.160.20.10">
    <property type="entry name" value="Single-stranded right-handed beta-helix, Pectin lyase-like"/>
    <property type="match status" value="1"/>
</dbReference>
<dbReference type="PANTHER" id="PTHR22990:SF15">
    <property type="entry name" value="F-BOX ONLY PROTEIN 10"/>
    <property type="match status" value="1"/>
</dbReference>
<accession>X1K827</accession>
<dbReference type="InterPro" id="IPR059226">
    <property type="entry name" value="Choice_anch_Q_dom"/>
</dbReference>
<dbReference type="PANTHER" id="PTHR22990">
    <property type="entry name" value="F-BOX ONLY PROTEIN"/>
    <property type="match status" value="1"/>
</dbReference>
<feature type="domain" description="Right handed beta helix" evidence="2">
    <location>
        <begin position="3"/>
        <end position="103"/>
    </location>
</feature>
<proteinExistence type="predicted"/>
<sequence length="252" mass="28025">VKCVIRRNDYGLDCTGTSSPVLKNSLVMDNRYSGIYCGSDSTVTIENNWIYHNNGHGIWSGDAASPPLIRNNTIVDNANYGIKKEWGADPNISNCIIWGNTSGQLQNCTAMYSCIQNGGTSNGNINTDPLFYDDPNDPNNYHLSSESPCIDAGDPNFSDPNETDIDGEKRVIDGDANGTVIVDMGADEYYWSPADFDNSENVDFFDYAMFADNWRTTPNDANDYNDIFDLADNNSIDYNDLGLFCQDWLWEA</sequence>
<dbReference type="AlphaFoldDB" id="X1K827"/>
<keyword evidence="1" id="KW-0677">Repeat</keyword>
<dbReference type="InterPro" id="IPR006626">
    <property type="entry name" value="PbH1"/>
</dbReference>
<protein>
    <recommendedName>
        <fullName evidence="2">Right handed beta helix domain-containing protein</fullName>
    </recommendedName>
</protein>
<dbReference type="InterPro" id="IPR051550">
    <property type="entry name" value="SCF-Subunits/Alg-Epimerases"/>
</dbReference>
<feature type="non-terminal residue" evidence="3">
    <location>
        <position position="252"/>
    </location>
</feature>
<dbReference type="InterPro" id="IPR039448">
    <property type="entry name" value="Beta_helix"/>
</dbReference>
<organism evidence="3">
    <name type="scientific">marine sediment metagenome</name>
    <dbReference type="NCBI Taxonomy" id="412755"/>
    <lineage>
        <taxon>unclassified sequences</taxon>
        <taxon>metagenomes</taxon>
        <taxon>ecological metagenomes</taxon>
    </lineage>
</organism>
<dbReference type="InterPro" id="IPR011050">
    <property type="entry name" value="Pectin_lyase_fold/virulence"/>
</dbReference>
<dbReference type="SUPFAM" id="SSF51126">
    <property type="entry name" value="Pectin lyase-like"/>
    <property type="match status" value="1"/>
</dbReference>
<name>X1K827_9ZZZZ</name>
<dbReference type="InterPro" id="IPR012334">
    <property type="entry name" value="Pectin_lyas_fold"/>
</dbReference>
<dbReference type="SMART" id="SM00710">
    <property type="entry name" value="PbH1"/>
    <property type="match status" value="3"/>
</dbReference>
<feature type="non-terminal residue" evidence="3">
    <location>
        <position position="1"/>
    </location>
</feature>
<evidence type="ECO:0000259" key="2">
    <source>
        <dbReference type="Pfam" id="PF13229"/>
    </source>
</evidence>
<reference evidence="3" key="1">
    <citation type="journal article" date="2014" name="Front. Microbiol.">
        <title>High frequency of phylogenetically diverse reductive dehalogenase-homologous genes in deep subseafloor sedimentary metagenomes.</title>
        <authorList>
            <person name="Kawai M."/>
            <person name="Futagami T."/>
            <person name="Toyoda A."/>
            <person name="Takaki Y."/>
            <person name="Nishi S."/>
            <person name="Hori S."/>
            <person name="Arai W."/>
            <person name="Tsubouchi T."/>
            <person name="Morono Y."/>
            <person name="Uchiyama I."/>
            <person name="Ito T."/>
            <person name="Fujiyama A."/>
            <person name="Inagaki F."/>
            <person name="Takami H."/>
        </authorList>
    </citation>
    <scope>NUCLEOTIDE SEQUENCE</scope>
    <source>
        <strain evidence="3">Expedition CK06-06</strain>
    </source>
</reference>
<gene>
    <name evidence="3" type="ORF">S03H2_56991</name>
</gene>
<dbReference type="Pfam" id="PF13229">
    <property type="entry name" value="Beta_helix"/>
    <property type="match status" value="1"/>
</dbReference>
<dbReference type="EMBL" id="BARU01036500">
    <property type="protein sequence ID" value="GAH89780.1"/>
    <property type="molecule type" value="Genomic_DNA"/>
</dbReference>
<evidence type="ECO:0000313" key="3">
    <source>
        <dbReference type="EMBL" id="GAH89780.1"/>
    </source>
</evidence>
<dbReference type="NCBIfam" id="NF041518">
    <property type="entry name" value="choice_anch_Q"/>
    <property type="match status" value="1"/>
</dbReference>
<evidence type="ECO:0000256" key="1">
    <source>
        <dbReference type="ARBA" id="ARBA00022737"/>
    </source>
</evidence>